<comment type="caution">
    <text evidence="3">The sequence shown here is derived from an EMBL/GenBank/DDBJ whole genome shotgun (WGS) entry which is preliminary data.</text>
</comment>
<accession>A0A8X6VFG9</accession>
<keyword evidence="1" id="KW-0863">Zinc-finger</keyword>
<dbReference type="SUPFAM" id="SSF57756">
    <property type="entry name" value="Retrovirus zinc finger-like domains"/>
    <property type="match status" value="1"/>
</dbReference>
<dbReference type="PROSITE" id="PS50158">
    <property type="entry name" value="ZF_CCHC"/>
    <property type="match status" value="1"/>
</dbReference>
<sequence>MDEQLNSLLLGINVLKNGQEETRQELQKVPVPSSPVPVTVSTVSVTLSIYDGKTNWEVYKIQFSIISEANGWTKGVKACQHATSLRGEAAEILQTLPDTEKLNLNSLYNALDLRFGQKCSKEYARLQMKTSLPKTGESLHEYASEVERLANLAFSVHPATAATQASRRDRKSILGARVTLDAQCESPWKSDIEKLRDEFQALMAQRQNQEKRNFKCWGCGGTGHLRRNCPRSRKDENTFFSSKQKK</sequence>
<proteinExistence type="predicted"/>
<protein>
    <recommendedName>
        <fullName evidence="2">CCHC-type domain-containing protein</fullName>
    </recommendedName>
</protein>
<evidence type="ECO:0000313" key="4">
    <source>
        <dbReference type="Proteomes" id="UP000887159"/>
    </source>
</evidence>
<evidence type="ECO:0000259" key="2">
    <source>
        <dbReference type="PROSITE" id="PS50158"/>
    </source>
</evidence>
<dbReference type="Gene3D" id="4.10.60.10">
    <property type="entry name" value="Zinc finger, CCHC-type"/>
    <property type="match status" value="1"/>
</dbReference>
<keyword evidence="4" id="KW-1185">Reference proteome</keyword>
<organism evidence="3 4">
    <name type="scientific">Trichonephila clavipes</name>
    <name type="common">Golden silk orbweaver</name>
    <name type="synonym">Nephila clavipes</name>
    <dbReference type="NCBI Taxonomy" id="2585209"/>
    <lineage>
        <taxon>Eukaryota</taxon>
        <taxon>Metazoa</taxon>
        <taxon>Ecdysozoa</taxon>
        <taxon>Arthropoda</taxon>
        <taxon>Chelicerata</taxon>
        <taxon>Arachnida</taxon>
        <taxon>Araneae</taxon>
        <taxon>Araneomorphae</taxon>
        <taxon>Entelegynae</taxon>
        <taxon>Araneoidea</taxon>
        <taxon>Nephilidae</taxon>
        <taxon>Trichonephila</taxon>
    </lineage>
</organism>
<dbReference type="InterPro" id="IPR036875">
    <property type="entry name" value="Znf_CCHC_sf"/>
</dbReference>
<dbReference type="SMART" id="SM00343">
    <property type="entry name" value="ZnF_C2HC"/>
    <property type="match status" value="1"/>
</dbReference>
<dbReference type="Proteomes" id="UP000887159">
    <property type="component" value="Unassembled WGS sequence"/>
</dbReference>
<feature type="domain" description="CCHC-type" evidence="2">
    <location>
        <begin position="215"/>
        <end position="231"/>
    </location>
</feature>
<dbReference type="AlphaFoldDB" id="A0A8X6VFG9"/>
<dbReference type="InterPro" id="IPR001878">
    <property type="entry name" value="Znf_CCHC"/>
</dbReference>
<dbReference type="GO" id="GO:0003676">
    <property type="term" value="F:nucleic acid binding"/>
    <property type="evidence" value="ECO:0007669"/>
    <property type="project" value="InterPro"/>
</dbReference>
<keyword evidence="1" id="KW-0479">Metal-binding</keyword>
<evidence type="ECO:0000256" key="1">
    <source>
        <dbReference type="PROSITE-ProRule" id="PRU00047"/>
    </source>
</evidence>
<dbReference type="PANTHER" id="PTHR45823:SF1">
    <property type="entry name" value="T-SNARE COILED-COIL HOMOLOGY DOMAIN-CONTAINING PROTEIN"/>
    <property type="match status" value="1"/>
</dbReference>
<evidence type="ECO:0000313" key="3">
    <source>
        <dbReference type="EMBL" id="GFY05469.1"/>
    </source>
</evidence>
<dbReference type="EMBL" id="BMAU01021253">
    <property type="protein sequence ID" value="GFY05469.1"/>
    <property type="molecule type" value="Genomic_DNA"/>
</dbReference>
<name>A0A8X6VFG9_TRICX</name>
<dbReference type="GO" id="GO:0008270">
    <property type="term" value="F:zinc ion binding"/>
    <property type="evidence" value="ECO:0007669"/>
    <property type="project" value="UniProtKB-KW"/>
</dbReference>
<keyword evidence="1" id="KW-0862">Zinc</keyword>
<reference evidence="3" key="1">
    <citation type="submission" date="2020-08" db="EMBL/GenBank/DDBJ databases">
        <title>Multicomponent nature underlies the extraordinary mechanical properties of spider dragline silk.</title>
        <authorList>
            <person name="Kono N."/>
            <person name="Nakamura H."/>
            <person name="Mori M."/>
            <person name="Yoshida Y."/>
            <person name="Ohtoshi R."/>
            <person name="Malay A.D."/>
            <person name="Moran D.A.P."/>
            <person name="Tomita M."/>
            <person name="Numata K."/>
            <person name="Arakawa K."/>
        </authorList>
    </citation>
    <scope>NUCLEOTIDE SEQUENCE</scope>
</reference>
<gene>
    <name evidence="3" type="primary">NCL1_15829</name>
    <name evidence="3" type="ORF">TNCV_218511</name>
</gene>
<dbReference type="PANTHER" id="PTHR45823">
    <property type="entry name" value="T-SNARE COILED-COIL HOMOLOGY DOMAIN-CONTAINING PROTEIN"/>
    <property type="match status" value="1"/>
</dbReference>